<gene>
    <name evidence="1" type="ORF">KQ657_000679</name>
</gene>
<dbReference type="GeneID" id="66114053"/>
<comment type="caution">
    <text evidence="1">The sequence shown here is derived from an EMBL/GenBank/DDBJ whole genome shotgun (WGS) entry which is preliminary data.</text>
</comment>
<dbReference type="AlphaFoldDB" id="A0A9P7V9B8"/>
<proteinExistence type="predicted"/>
<keyword evidence="2" id="KW-1185">Reference proteome</keyword>
<accession>A0A9P7V9B8</accession>
<dbReference type="RefSeq" id="XP_043049155.1">
    <property type="nucleotide sequence ID" value="XM_043191512.1"/>
</dbReference>
<dbReference type="Proteomes" id="UP000790833">
    <property type="component" value="Unassembled WGS sequence"/>
</dbReference>
<protein>
    <submittedName>
        <fullName evidence="1">Uncharacterized protein</fullName>
    </submittedName>
</protein>
<dbReference type="EMBL" id="JAHMUF010000011">
    <property type="protein sequence ID" value="KAG7193607.1"/>
    <property type="molecule type" value="Genomic_DNA"/>
</dbReference>
<sequence>MNYYHYALATSPNKQSFYCANGDIIAYMWVGSMVQNQGFRENAMQPMTKKVSDNGMPAQIEYIGDDPMKSFGVVINSGRSSKVDIQKAVK</sequence>
<dbReference type="OrthoDB" id="73875at2759"/>
<reference evidence="1" key="1">
    <citation type="submission" date="2021-03" db="EMBL/GenBank/DDBJ databases">
        <authorList>
            <person name="Palmer J.M."/>
        </authorList>
    </citation>
    <scope>NUCLEOTIDE SEQUENCE</scope>
    <source>
        <strain evidence="1">ARV_011</strain>
    </source>
</reference>
<evidence type="ECO:0000313" key="1">
    <source>
        <dbReference type="EMBL" id="KAG7193607.1"/>
    </source>
</evidence>
<name>A0A9P7V9B8_9ASCO</name>
<evidence type="ECO:0000313" key="2">
    <source>
        <dbReference type="Proteomes" id="UP000790833"/>
    </source>
</evidence>
<organism evidence="1 2">
    <name type="scientific">Scheffersomyces spartinae</name>
    <dbReference type="NCBI Taxonomy" id="45513"/>
    <lineage>
        <taxon>Eukaryota</taxon>
        <taxon>Fungi</taxon>
        <taxon>Dikarya</taxon>
        <taxon>Ascomycota</taxon>
        <taxon>Saccharomycotina</taxon>
        <taxon>Pichiomycetes</taxon>
        <taxon>Debaryomycetaceae</taxon>
        <taxon>Scheffersomyces</taxon>
    </lineage>
</organism>